<evidence type="ECO:0000256" key="4">
    <source>
        <dbReference type="ARBA" id="ARBA00023136"/>
    </source>
</evidence>
<dbReference type="PANTHER" id="PTHR37422:SF23">
    <property type="entry name" value="TEICHURONIC ACID BIOSYNTHESIS PROTEIN TUAE"/>
    <property type="match status" value="1"/>
</dbReference>
<evidence type="ECO:0000256" key="3">
    <source>
        <dbReference type="ARBA" id="ARBA00022989"/>
    </source>
</evidence>
<keyword evidence="2 5" id="KW-0812">Transmembrane</keyword>
<reference evidence="7 8" key="1">
    <citation type="journal article" date="2016" name="Nat. Commun.">
        <title>Thousands of microbial genomes shed light on interconnected biogeochemical processes in an aquifer system.</title>
        <authorList>
            <person name="Anantharaman K."/>
            <person name="Brown C.T."/>
            <person name="Hug L.A."/>
            <person name="Sharon I."/>
            <person name="Castelle C.J."/>
            <person name="Probst A.J."/>
            <person name="Thomas B.C."/>
            <person name="Singh A."/>
            <person name="Wilkins M.J."/>
            <person name="Karaoz U."/>
            <person name="Brodie E.L."/>
            <person name="Williams K.H."/>
            <person name="Hubbard S.S."/>
            <person name="Banfield J.F."/>
        </authorList>
    </citation>
    <scope>NUCLEOTIDE SEQUENCE [LARGE SCALE GENOMIC DNA]</scope>
</reference>
<feature type="transmembrane region" description="Helical" evidence="5">
    <location>
        <begin position="416"/>
        <end position="437"/>
    </location>
</feature>
<evidence type="ECO:0000259" key="6">
    <source>
        <dbReference type="Pfam" id="PF04932"/>
    </source>
</evidence>
<gene>
    <name evidence="7" type="ORF">A2151_08475</name>
</gene>
<feature type="transmembrane region" description="Helical" evidence="5">
    <location>
        <begin position="7"/>
        <end position="27"/>
    </location>
</feature>
<dbReference type="InterPro" id="IPR051533">
    <property type="entry name" value="WaaL-like"/>
</dbReference>
<evidence type="ECO:0000256" key="5">
    <source>
        <dbReference type="SAM" id="Phobius"/>
    </source>
</evidence>
<dbReference type="Pfam" id="PF04932">
    <property type="entry name" value="Wzy_C"/>
    <property type="match status" value="1"/>
</dbReference>
<comment type="caution">
    <text evidence="7">The sequence shown here is derived from an EMBL/GenBank/DDBJ whole genome shotgun (WGS) entry which is preliminary data.</text>
</comment>
<feature type="transmembrane region" description="Helical" evidence="5">
    <location>
        <begin position="353"/>
        <end position="370"/>
    </location>
</feature>
<dbReference type="GO" id="GO:0016020">
    <property type="term" value="C:membrane"/>
    <property type="evidence" value="ECO:0007669"/>
    <property type="project" value="UniProtKB-SubCell"/>
</dbReference>
<sequence>MNKKALYDPTVHTGTLLFLGALYPALFYKGPQFEYFAVAQSLLILWLMRVVLQSYAKGFQIPVTALTVSLTLFWAWLGVTLLWSPVPSTSVVNFWWVGSLPLVFWLYTLAPDRDALWRGASAVVLLVGAMLALLAIYQSYVFDAQSRSVFETRNTHAAFLNLIVLPAAGYFLLAVSGKSAPRRFVVPLGAILYVLFYSIFLTAGRGALIALLLGLAVLLVIVARSVARRGIVALAALVAAAFLSTQVTHGELVTRLPVLLHDPSRFVIWESSWEMVKVSPWRGIGLGLYYLAYPAFRNPVDSAGGFFAHNDYLQILIETGLPGLLLLLSALASVLWLLIGLLRKRGLNPTTRVEAAGLFAGLLAIASHSFVDFNFYILSILMVGGLMLGRFHDLAVRELRPRIVPLRPAALIGARAYPVVAVLLAAFPLPYFVALGISNSFYEKAMAQARSGEIEAAGRGLDTAERLTPFDDRVLIAHADLFRHAIPLLPASDGERRRLLYEEAHRMLDRAEQVNPLRALTHVVRARLYREHPDYAGADWAALTATALEKGLALHPLMFRARTDYAELLLQKGRREQALRTLEQGVAYTYHESPEMLPFFKLTVRLRREAGKLREAEALAARIEPIERQAQAQYNLHGQ</sequence>
<keyword evidence="4 5" id="KW-0472">Membrane</keyword>
<feature type="transmembrane region" description="Helical" evidence="5">
    <location>
        <begin position="157"/>
        <end position="177"/>
    </location>
</feature>
<dbReference type="Proteomes" id="UP000178885">
    <property type="component" value="Unassembled WGS sequence"/>
</dbReference>
<name>A0A1F6TP42_9PROT</name>
<evidence type="ECO:0000256" key="2">
    <source>
        <dbReference type="ARBA" id="ARBA00022692"/>
    </source>
</evidence>
<dbReference type="AlphaFoldDB" id="A0A1F6TP42"/>
<feature type="transmembrane region" description="Helical" evidence="5">
    <location>
        <begin position="230"/>
        <end position="249"/>
    </location>
</feature>
<feature type="domain" description="O-antigen ligase-related" evidence="6">
    <location>
        <begin position="192"/>
        <end position="328"/>
    </location>
</feature>
<dbReference type="SUPFAM" id="SSF48452">
    <property type="entry name" value="TPR-like"/>
    <property type="match status" value="1"/>
</dbReference>
<protein>
    <recommendedName>
        <fullName evidence="6">O-antigen ligase-related domain-containing protein</fullName>
    </recommendedName>
</protein>
<dbReference type="Gene3D" id="1.25.40.10">
    <property type="entry name" value="Tetratricopeptide repeat domain"/>
    <property type="match status" value="1"/>
</dbReference>
<feature type="transmembrane region" description="Helical" evidence="5">
    <location>
        <begin position="206"/>
        <end position="223"/>
    </location>
</feature>
<accession>A0A1F6TP42</accession>
<feature type="transmembrane region" description="Helical" evidence="5">
    <location>
        <begin position="92"/>
        <end position="109"/>
    </location>
</feature>
<evidence type="ECO:0000313" key="8">
    <source>
        <dbReference type="Proteomes" id="UP000178885"/>
    </source>
</evidence>
<dbReference type="EMBL" id="MFSU01000071">
    <property type="protein sequence ID" value="OGI46907.1"/>
    <property type="molecule type" value="Genomic_DNA"/>
</dbReference>
<dbReference type="InterPro" id="IPR007016">
    <property type="entry name" value="O-antigen_ligase-rel_domated"/>
</dbReference>
<dbReference type="STRING" id="1817760.A2151_08475"/>
<comment type="subcellular location">
    <subcellularLocation>
        <location evidence="1">Membrane</location>
        <topology evidence="1">Multi-pass membrane protein</topology>
    </subcellularLocation>
</comment>
<dbReference type="InterPro" id="IPR011990">
    <property type="entry name" value="TPR-like_helical_dom_sf"/>
</dbReference>
<feature type="transmembrane region" description="Helical" evidence="5">
    <location>
        <begin position="33"/>
        <end position="52"/>
    </location>
</feature>
<feature type="transmembrane region" description="Helical" evidence="5">
    <location>
        <begin position="64"/>
        <end position="86"/>
    </location>
</feature>
<evidence type="ECO:0000256" key="1">
    <source>
        <dbReference type="ARBA" id="ARBA00004141"/>
    </source>
</evidence>
<evidence type="ECO:0000313" key="7">
    <source>
        <dbReference type="EMBL" id="OGI46907.1"/>
    </source>
</evidence>
<organism evidence="7 8">
    <name type="scientific">Candidatus Muproteobacteria bacterium RBG_16_65_34</name>
    <dbReference type="NCBI Taxonomy" id="1817760"/>
    <lineage>
        <taxon>Bacteria</taxon>
        <taxon>Pseudomonadati</taxon>
        <taxon>Pseudomonadota</taxon>
        <taxon>Candidatus Muproteobacteria</taxon>
    </lineage>
</organism>
<feature type="transmembrane region" description="Helical" evidence="5">
    <location>
        <begin position="116"/>
        <end position="137"/>
    </location>
</feature>
<dbReference type="PANTHER" id="PTHR37422">
    <property type="entry name" value="TEICHURONIC ACID BIOSYNTHESIS PROTEIN TUAE"/>
    <property type="match status" value="1"/>
</dbReference>
<proteinExistence type="predicted"/>
<keyword evidence="3 5" id="KW-1133">Transmembrane helix</keyword>
<feature type="transmembrane region" description="Helical" evidence="5">
    <location>
        <begin position="321"/>
        <end position="341"/>
    </location>
</feature>